<dbReference type="Proteomes" id="UP001596003">
    <property type="component" value="Unassembled WGS sequence"/>
</dbReference>
<sequence length="67" mass="7162">MFQVYKAGQKCTPTGMPIIARDKKIVNLTLATGHAMMGLSLAPATGKIVIEIISGKPASVAIYRFQI</sequence>
<evidence type="ECO:0000313" key="1">
    <source>
        <dbReference type="EMBL" id="MFC4479487.1"/>
    </source>
</evidence>
<dbReference type="Gene3D" id="3.50.50.60">
    <property type="entry name" value="FAD/NAD(P)-binding domain"/>
    <property type="match status" value="1"/>
</dbReference>
<evidence type="ECO:0000313" key="2">
    <source>
        <dbReference type="Proteomes" id="UP001596003"/>
    </source>
</evidence>
<dbReference type="RefSeq" id="WP_379800788.1">
    <property type="nucleotide sequence ID" value="NZ_JBHSFY010000015.1"/>
</dbReference>
<dbReference type="InterPro" id="IPR036188">
    <property type="entry name" value="FAD/NAD-bd_sf"/>
</dbReference>
<gene>
    <name evidence="1" type="ORF">ACFO3N_20580</name>
</gene>
<proteinExistence type="predicted"/>
<accession>A0ABV8ZM30</accession>
<dbReference type="EMBL" id="JBHSFY010000015">
    <property type="protein sequence ID" value="MFC4479487.1"/>
    <property type="molecule type" value="Genomic_DNA"/>
</dbReference>
<name>A0ABV8ZM30_9FLAO</name>
<keyword evidence="2" id="KW-1185">Reference proteome</keyword>
<comment type="caution">
    <text evidence="1">The sequence shown here is derived from an EMBL/GenBank/DDBJ whole genome shotgun (WGS) entry which is preliminary data.</text>
</comment>
<protein>
    <submittedName>
        <fullName evidence="1">Uncharacterized protein</fullName>
    </submittedName>
</protein>
<organism evidence="1 2">
    <name type="scientific">Flavobacterium chungangensis</name>
    <dbReference type="NCBI Taxonomy" id="2708132"/>
    <lineage>
        <taxon>Bacteria</taxon>
        <taxon>Pseudomonadati</taxon>
        <taxon>Bacteroidota</taxon>
        <taxon>Flavobacteriia</taxon>
        <taxon>Flavobacteriales</taxon>
        <taxon>Flavobacteriaceae</taxon>
        <taxon>Flavobacterium</taxon>
    </lineage>
</organism>
<reference evidence="2" key="1">
    <citation type="journal article" date="2019" name="Int. J. Syst. Evol. Microbiol.">
        <title>The Global Catalogue of Microorganisms (GCM) 10K type strain sequencing project: providing services to taxonomists for standard genome sequencing and annotation.</title>
        <authorList>
            <consortium name="The Broad Institute Genomics Platform"/>
            <consortium name="The Broad Institute Genome Sequencing Center for Infectious Disease"/>
            <person name="Wu L."/>
            <person name="Ma J."/>
        </authorList>
    </citation>
    <scope>NUCLEOTIDE SEQUENCE [LARGE SCALE GENOMIC DNA]</scope>
    <source>
        <strain evidence="2">NBRC 103627</strain>
    </source>
</reference>